<proteinExistence type="predicted"/>
<name>A0A4Y2EK41_ARAVE</name>
<sequence length="102" mass="11695">MRNLVPDNMEIDILQTLWLQRLPSNLQQILSVCKASFDELAQIAVKIHEVSVCNLIVARVKSKPECVELDAIRAELANLKTWKENCLFLDIYTVDLNPESDR</sequence>
<gene>
    <name evidence="1" type="ORF">AVEN_70120_1</name>
</gene>
<evidence type="ECO:0000313" key="1">
    <source>
        <dbReference type="EMBL" id="GBM28518.1"/>
    </source>
</evidence>
<evidence type="ECO:0000313" key="2">
    <source>
        <dbReference type="Proteomes" id="UP000499080"/>
    </source>
</evidence>
<dbReference type="OrthoDB" id="8066980at2759"/>
<reference evidence="1 2" key="1">
    <citation type="journal article" date="2019" name="Sci. Rep.">
        <title>Orb-weaving spider Araneus ventricosus genome elucidates the spidroin gene catalogue.</title>
        <authorList>
            <person name="Kono N."/>
            <person name="Nakamura H."/>
            <person name="Ohtoshi R."/>
            <person name="Moran D.A.P."/>
            <person name="Shinohara A."/>
            <person name="Yoshida Y."/>
            <person name="Fujiwara M."/>
            <person name="Mori M."/>
            <person name="Tomita M."/>
            <person name="Arakawa K."/>
        </authorList>
    </citation>
    <scope>NUCLEOTIDE SEQUENCE [LARGE SCALE GENOMIC DNA]</scope>
</reference>
<dbReference type="EMBL" id="BGPR01000613">
    <property type="protein sequence ID" value="GBM28518.1"/>
    <property type="molecule type" value="Genomic_DNA"/>
</dbReference>
<protein>
    <submittedName>
        <fullName evidence="1">Uncharacterized protein</fullName>
    </submittedName>
</protein>
<keyword evidence="2" id="KW-1185">Reference proteome</keyword>
<dbReference type="Proteomes" id="UP000499080">
    <property type="component" value="Unassembled WGS sequence"/>
</dbReference>
<accession>A0A4Y2EK41</accession>
<dbReference type="AlphaFoldDB" id="A0A4Y2EK41"/>
<organism evidence="1 2">
    <name type="scientific">Araneus ventricosus</name>
    <name type="common">Orbweaver spider</name>
    <name type="synonym">Epeira ventricosa</name>
    <dbReference type="NCBI Taxonomy" id="182803"/>
    <lineage>
        <taxon>Eukaryota</taxon>
        <taxon>Metazoa</taxon>
        <taxon>Ecdysozoa</taxon>
        <taxon>Arthropoda</taxon>
        <taxon>Chelicerata</taxon>
        <taxon>Arachnida</taxon>
        <taxon>Araneae</taxon>
        <taxon>Araneomorphae</taxon>
        <taxon>Entelegynae</taxon>
        <taxon>Araneoidea</taxon>
        <taxon>Araneidae</taxon>
        <taxon>Araneus</taxon>
    </lineage>
</organism>
<comment type="caution">
    <text evidence="1">The sequence shown here is derived from an EMBL/GenBank/DDBJ whole genome shotgun (WGS) entry which is preliminary data.</text>
</comment>